<reference evidence="3" key="1">
    <citation type="journal article" date="2019" name="Curr. Biol.">
        <title>Genome Sequence of Striga asiatica Provides Insight into the Evolution of Plant Parasitism.</title>
        <authorList>
            <person name="Yoshida S."/>
            <person name="Kim S."/>
            <person name="Wafula E.K."/>
            <person name="Tanskanen J."/>
            <person name="Kim Y.M."/>
            <person name="Honaas L."/>
            <person name="Yang Z."/>
            <person name="Spallek T."/>
            <person name="Conn C.E."/>
            <person name="Ichihashi Y."/>
            <person name="Cheong K."/>
            <person name="Cui S."/>
            <person name="Der J.P."/>
            <person name="Gundlach H."/>
            <person name="Jiao Y."/>
            <person name="Hori C."/>
            <person name="Ishida J.K."/>
            <person name="Kasahara H."/>
            <person name="Kiba T."/>
            <person name="Kim M.S."/>
            <person name="Koo N."/>
            <person name="Laohavisit A."/>
            <person name="Lee Y.H."/>
            <person name="Lumba S."/>
            <person name="McCourt P."/>
            <person name="Mortimer J.C."/>
            <person name="Mutuku J.M."/>
            <person name="Nomura T."/>
            <person name="Sasaki-Sekimoto Y."/>
            <person name="Seto Y."/>
            <person name="Wang Y."/>
            <person name="Wakatake T."/>
            <person name="Sakakibara H."/>
            <person name="Demura T."/>
            <person name="Yamaguchi S."/>
            <person name="Yoneyama K."/>
            <person name="Manabe R.I."/>
            <person name="Nelson D.C."/>
            <person name="Schulman A.H."/>
            <person name="Timko M.P."/>
            <person name="dePamphilis C.W."/>
            <person name="Choi D."/>
            <person name="Shirasu K."/>
        </authorList>
    </citation>
    <scope>NUCLEOTIDE SEQUENCE [LARGE SCALE GENOMIC DNA]</scope>
    <source>
        <strain evidence="3">cv. UVA1</strain>
    </source>
</reference>
<dbReference type="GO" id="GO:0006508">
    <property type="term" value="P:proteolysis"/>
    <property type="evidence" value="ECO:0007669"/>
    <property type="project" value="UniProtKB-KW"/>
</dbReference>
<protein>
    <submittedName>
        <fullName evidence="2">DegP protease 9</fullName>
    </submittedName>
</protein>
<evidence type="ECO:0000313" key="2">
    <source>
        <dbReference type="EMBL" id="GER56877.1"/>
    </source>
</evidence>
<dbReference type="GO" id="GO:0004252">
    <property type="term" value="F:serine-type endopeptidase activity"/>
    <property type="evidence" value="ECO:0007669"/>
    <property type="project" value="TreeGrafter"/>
</dbReference>
<evidence type="ECO:0000256" key="1">
    <source>
        <dbReference type="SAM" id="MobiDB-lite"/>
    </source>
</evidence>
<feature type="compositionally biased region" description="Basic residues" evidence="1">
    <location>
        <begin position="44"/>
        <end position="53"/>
    </location>
</feature>
<comment type="caution">
    <text evidence="2">The sequence shown here is derived from an EMBL/GenBank/DDBJ whole genome shotgun (WGS) entry which is preliminary data.</text>
</comment>
<organism evidence="2 3">
    <name type="scientific">Striga asiatica</name>
    <name type="common">Asiatic witchweed</name>
    <name type="synonym">Buchnera asiatica</name>
    <dbReference type="NCBI Taxonomy" id="4170"/>
    <lineage>
        <taxon>Eukaryota</taxon>
        <taxon>Viridiplantae</taxon>
        <taxon>Streptophyta</taxon>
        <taxon>Embryophyta</taxon>
        <taxon>Tracheophyta</taxon>
        <taxon>Spermatophyta</taxon>
        <taxon>Magnoliopsida</taxon>
        <taxon>eudicotyledons</taxon>
        <taxon>Gunneridae</taxon>
        <taxon>Pentapetalae</taxon>
        <taxon>asterids</taxon>
        <taxon>lamiids</taxon>
        <taxon>Lamiales</taxon>
        <taxon>Orobanchaceae</taxon>
        <taxon>Buchnereae</taxon>
        <taxon>Striga</taxon>
    </lineage>
</organism>
<dbReference type="Proteomes" id="UP000325081">
    <property type="component" value="Unassembled WGS sequence"/>
</dbReference>
<accession>A0A5A7RI23</accession>
<keyword evidence="2" id="KW-0645">Protease</keyword>
<dbReference type="PANTHER" id="PTHR45980:SF19">
    <property type="entry name" value="PEPTIDASE DO-RELATED"/>
    <property type="match status" value="1"/>
</dbReference>
<feature type="region of interest" description="Disordered" evidence="1">
    <location>
        <begin position="23"/>
        <end position="57"/>
    </location>
</feature>
<sequence>MLSTSSMSPRLSWFTRHTNLYKPSRTTVPHTSTRFKPMCSETNRKRKRGRRPKTQPSATVVLDNINNDAGSPLAAGASGNDVVFSVNNVELIQPAATPSSPNHRGHRRGRSNKEILTESSIAAAANGVTLPVTASTGVPNGGVSTSLINEVSDVARVVPAMDAVVKVFCVHTEPNFSLPWQRKRQYSSSSSGFVINGRRVLTNAHSVEHFTQVKLKKRGSDTKYVATVLSIGTECDIESHEGRAQAVLTNVHADDVVYSVRIMELTDLNSPSSPASPTFSSSKDLVFSVRNMVLIDINSSSPPLSSQTCAISKGALSSVRTVELIDLNASSSSFNENHLQREYTPCNISSVRNEEPTHHNYSPSPLSEEVSGSRLNRQTEITILYGKTPCSFPARTTTFAEDVVFPKRGVGPIKPNSFPSPRRNLLKMKCGCPIFRLSGFHFSNITVPKTTNFVPPINTSASDVFPTGNPRVLLSAESRMGPVLLNAVNEGEVTGIVSKMASVVTVYCVHSEPNYSLPWQRKKQLYSDSSGFVIWGRRVLTGARCVWNYTHVKLRKGDSHSKYVANVLAFDTQCDIDDSCISWFVGSLVLCIFLCAFNEELELFATFLGALGRDITDFDCLLFAWSYG</sequence>
<name>A0A5A7RI23_STRAF</name>
<dbReference type="Gene3D" id="2.40.10.10">
    <property type="entry name" value="Trypsin-like serine proteases"/>
    <property type="match status" value="1"/>
</dbReference>
<keyword evidence="3" id="KW-1185">Reference proteome</keyword>
<dbReference type="InterPro" id="IPR043504">
    <property type="entry name" value="Peptidase_S1_PA_chymotrypsin"/>
</dbReference>
<feature type="compositionally biased region" description="Polar residues" evidence="1">
    <location>
        <begin position="24"/>
        <end position="34"/>
    </location>
</feature>
<dbReference type="OrthoDB" id="1736946at2759"/>
<dbReference type="PANTHER" id="PTHR45980">
    <property type="match status" value="1"/>
</dbReference>
<evidence type="ECO:0000313" key="3">
    <source>
        <dbReference type="Proteomes" id="UP000325081"/>
    </source>
</evidence>
<dbReference type="InterPro" id="IPR009003">
    <property type="entry name" value="Peptidase_S1_PA"/>
</dbReference>
<proteinExistence type="predicted"/>
<dbReference type="EMBL" id="BKCP01012737">
    <property type="protein sequence ID" value="GER56877.1"/>
    <property type="molecule type" value="Genomic_DNA"/>
</dbReference>
<keyword evidence="2" id="KW-0378">Hydrolase</keyword>
<feature type="region of interest" description="Disordered" evidence="1">
    <location>
        <begin position="351"/>
        <end position="373"/>
    </location>
</feature>
<dbReference type="AlphaFoldDB" id="A0A5A7RI23"/>
<gene>
    <name evidence="2" type="ORF">STAS_34614</name>
</gene>
<dbReference type="SUPFAM" id="SSF50494">
    <property type="entry name" value="Trypsin-like serine proteases"/>
    <property type="match status" value="2"/>
</dbReference>